<evidence type="ECO:0000313" key="2">
    <source>
        <dbReference type="Proteomes" id="UP000019374"/>
    </source>
</evidence>
<name>T5ABF1_OPHSC</name>
<protein>
    <submittedName>
        <fullName evidence="1">Uncharacterized protein</fullName>
    </submittedName>
</protein>
<evidence type="ECO:0000313" key="1">
    <source>
        <dbReference type="EMBL" id="EQL02780.1"/>
    </source>
</evidence>
<sequence>MARQTPPHPFLHSPRNAKCRKSDDDKLELLAHLPSSKCTRLLLPGISQYEAPPYMGEWPWPNAESNLPLPFADAGDEAREHVVILPPSW</sequence>
<reference evidence="1 2" key="1">
    <citation type="journal article" date="2013" name="Chin. Sci. Bull.">
        <title>Genome survey uncovers the secrets of sex and lifestyle in caterpillar fungus.</title>
        <authorList>
            <person name="Hu X."/>
            <person name="Zhang Y."/>
            <person name="Xiao G."/>
            <person name="Zheng P."/>
            <person name="Xia Y."/>
            <person name="Zhang X."/>
            <person name="St Leger R.J."/>
            <person name="Liu X."/>
            <person name="Wang C."/>
        </authorList>
    </citation>
    <scope>NUCLEOTIDE SEQUENCE [LARGE SCALE GENOMIC DNA]</scope>
    <source>
        <strain evidence="2">Co18 / CGMCC 3.14243</strain>
        <tissue evidence="1">Fruit-body</tissue>
    </source>
</reference>
<proteinExistence type="predicted"/>
<dbReference type="HOGENOM" id="CLU_2455335_0_0_1"/>
<dbReference type="AlphaFoldDB" id="T5ABF1"/>
<gene>
    <name evidence="1" type="ORF">OCS_01518</name>
</gene>
<accession>T5ABF1</accession>
<dbReference type="EMBL" id="KE652267">
    <property type="protein sequence ID" value="EQL02780.1"/>
    <property type="molecule type" value="Genomic_DNA"/>
</dbReference>
<organism evidence="1 2">
    <name type="scientific">Ophiocordyceps sinensis (strain Co18 / CGMCC 3.14243)</name>
    <name type="common">Yarsagumba caterpillar fungus</name>
    <name type="synonym">Hirsutella sinensis</name>
    <dbReference type="NCBI Taxonomy" id="911162"/>
    <lineage>
        <taxon>Eukaryota</taxon>
        <taxon>Fungi</taxon>
        <taxon>Dikarya</taxon>
        <taxon>Ascomycota</taxon>
        <taxon>Pezizomycotina</taxon>
        <taxon>Sordariomycetes</taxon>
        <taxon>Hypocreomycetidae</taxon>
        <taxon>Hypocreales</taxon>
        <taxon>Ophiocordycipitaceae</taxon>
        <taxon>Ophiocordyceps</taxon>
    </lineage>
</organism>
<dbReference type="Proteomes" id="UP000019374">
    <property type="component" value="Unassembled WGS sequence"/>
</dbReference>